<dbReference type="EMBL" id="NDIQ01000001">
    <property type="protein sequence ID" value="PRT53056.1"/>
    <property type="molecule type" value="Genomic_DNA"/>
</dbReference>
<proteinExistence type="inferred from homology"/>
<dbReference type="FunFam" id="1.10.10.10:FF:000397">
    <property type="entry name" value="Vacuolar-sorting protein SNF8"/>
    <property type="match status" value="1"/>
</dbReference>
<gene>
    <name evidence="9" type="ORF">B9G98_00676</name>
</gene>
<dbReference type="Pfam" id="PF04157">
    <property type="entry name" value="EAP30"/>
    <property type="match status" value="1"/>
</dbReference>
<evidence type="ECO:0000256" key="1">
    <source>
        <dbReference type="ARBA" id="ARBA00004481"/>
    </source>
</evidence>
<keyword evidence="7" id="KW-0653">Protein transport</keyword>
<dbReference type="PANTHER" id="PTHR12806">
    <property type="entry name" value="EAP30 SUBUNIT OF ELL COMPLEX"/>
    <property type="match status" value="1"/>
</dbReference>
<accession>A0A2T0FDH3</accession>
<evidence type="ECO:0000256" key="5">
    <source>
        <dbReference type="ARBA" id="ARBA00022490"/>
    </source>
</evidence>
<dbReference type="GO" id="GO:0000814">
    <property type="term" value="C:ESCRT II complex"/>
    <property type="evidence" value="ECO:0007669"/>
    <property type="project" value="InterPro"/>
</dbReference>
<name>A0A2T0FDH3_9ASCO</name>
<keyword evidence="4" id="KW-0813">Transport</keyword>
<evidence type="ECO:0000256" key="2">
    <source>
        <dbReference type="ARBA" id="ARBA00004496"/>
    </source>
</evidence>
<dbReference type="SUPFAM" id="SSF46785">
    <property type="entry name" value="Winged helix' DNA-binding domain"/>
    <property type="match status" value="2"/>
</dbReference>
<protein>
    <submittedName>
        <fullName evidence="9">Vacuolar-sorting protein dot2</fullName>
    </submittedName>
</protein>
<dbReference type="PANTHER" id="PTHR12806:SF0">
    <property type="entry name" value="VACUOLAR-SORTING PROTEIN SNF8"/>
    <property type="match status" value="1"/>
</dbReference>
<evidence type="ECO:0000256" key="3">
    <source>
        <dbReference type="ARBA" id="ARBA00009834"/>
    </source>
</evidence>
<dbReference type="Gene3D" id="1.10.10.10">
    <property type="entry name" value="Winged helix-like DNA-binding domain superfamily/Winged helix DNA-binding domain"/>
    <property type="match status" value="2"/>
</dbReference>
<comment type="subcellular location">
    <subcellularLocation>
        <location evidence="2">Cytoplasm</location>
    </subcellularLocation>
    <subcellularLocation>
        <location evidence="1">Endosome membrane</location>
        <topology evidence="1">Peripheral membrane protein</topology>
    </subcellularLocation>
</comment>
<dbReference type="AlphaFoldDB" id="A0A2T0FDH3"/>
<keyword evidence="8" id="KW-0472">Membrane</keyword>
<dbReference type="InterPro" id="IPR036388">
    <property type="entry name" value="WH-like_DNA-bd_sf"/>
</dbReference>
<evidence type="ECO:0000256" key="6">
    <source>
        <dbReference type="ARBA" id="ARBA00022753"/>
    </source>
</evidence>
<evidence type="ECO:0000256" key="4">
    <source>
        <dbReference type="ARBA" id="ARBA00022448"/>
    </source>
</evidence>
<dbReference type="InterPro" id="IPR040608">
    <property type="entry name" value="Snf8/Vps36"/>
</dbReference>
<evidence type="ECO:0000256" key="8">
    <source>
        <dbReference type="ARBA" id="ARBA00023136"/>
    </source>
</evidence>
<organism evidence="9 10">
    <name type="scientific">Wickerhamiella sorbophila</name>
    <dbReference type="NCBI Taxonomy" id="45607"/>
    <lineage>
        <taxon>Eukaryota</taxon>
        <taxon>Fungi</taxon>
        <taxon>Dikarya</taxon>
        <taxon>Ascomycota</taxon>
        <taxon>Saccharomycotina</taxon>
        <taxon>Dipodascomycetes</taxon>
        <taxon>Dipodascales</taxon>
        <taxon>Trichomonascaceae</taxon>
        <taxon>Wickerhamiella</taxon>
    </lineage>
</organism>
<dbReference type="Gene3D" id="6.10.140.180">
    <property type="match status" value="1"/>
</dbReference>
<keyword evidence="5" id="KW-0963">Cytoplasm</keyword>
<sequence>MRPLGLAAFDNERSRKKQYQLVGDALLAGNIEQMNSQLAKFKQLLANFALEHGRQIRSEPSFRNEFARMCAVLGVDPLNYSTKNDGGSVWSTVFAKDINDFYFGLAVRIIEKCRETRGSNGGIIALDKLLSDLNKGAENPISQDDIVRAVESLKPFGPGLHIENLHNGSTVLVNVPKELNRDQTNVLSACEALGYVTTPILADNMGWDAGRGQYVLDEMVASGLLWIDKQVQPTQYWSPAAVM</sequence>
<dbReference type="InterPro" id="IPR016689">
    <property type="entry name" value="ESCRT-2_cplx_Snf8"/>
</dbReference>
<dbReference type="GeneID" id="36514425"/>
<dbReference type="GO" id="GO:0043328">
    <property type="term" value="P:protein transport to vacuole involved in ubiquitin-dependent protein catabolic process via the multivesicular body sorting pathway"/>
    <property type="evidence" value="ECO:0007669"/>
    <property type="project" value="TreeGrafter"/>
</dbReference>
<evidence type="ECO:0000313" key="10">
    <source>
        <dbReference type="Proteomes" id="UP000238350"/>
    </source>
</evidence>
<evidence type="ECO:0000313" key="9">
    <source>
        <dbReference type="EMBL" id="PRT53056.1"/>
    </source>
</evidence>
<dbReference type="InterPro" id="IPR036390">
    <property type="entry name" value="WH_DNA-bd_sf"/>
</dbReference>
<dbReference type="RefSeq" id="XP_024663002.1">
    <property type="nucleotide sequence ID" value="XM_024807234.1"/>
</dbReference>
<comment type="similarity">
    <text evidence="3">Belongs to the SNF8 family.</text>
</comment>
<comment type="caution">
    <text evidence="9">The sequence shown here is derived from an EMBL/GenBank/DDBJ whole genome shotgun (WGS) entry which is preliminary data.</text>
</comment>
<keyword evidence="6" id="KW-0967">Endosome</keyword>
<dbReference type="Proteomes" id="UP000238350">
    <property type="component" value="Unassembled WGS sequence"/>
</dbReference>
<evidence type="ECO:0000256" key="7">
    <source>
        <dbReference type="ARBA" id="ARBA00022927"/>
    </source>
</evidence>
<keyword evidence="10" id="KW-1185">Reference proteome</keyword>
<dbReference type="OrthoDB" id="283883at2759"/>
<dbReference type="STRING" id="45607.A0A2T0FDH3"/>
<reference evidence="9 10" key="1">
    <citation type="submission" date="2017-04" db="EMBL/GenBank/DDBJ databases">
        <title>Genome sequencing of [Candida] sorbophila.</title>
        <authorList>
            <person name="Ahn J.O."/>
        </authorList>
    </citation>
    <scope>NUCLEOTIDE SEQUENCE [LARGE SCALE GENOMIC DNA]</scope>
    <source>
        <strain evidence="9 10">DS02</strain>
    </source>
</reference>